<reference evidence="1" key="1">
    <citation type="submission" date="2014-09" db="EMBL/GenBank/DDBJ databases">
        <authorList>
            <person name="Magalhaes I.L.F."/>
            <person name="Oliveira U."/>
            <person name="Santos F.R."/>
            <person name="Vidigal T.H.D.A."/>
            <person name="Brescovit A.D."/>
            <person name="Santos A.J."/>
        </authorList>
    </citation>
    <scope>NUCLEOTIDE SEQUENCE</scope>
    <source>
        <tissue evidence="1">Shoot tissue taken approximately 20 cm above the soil surface</tissue>
    </source>
</reference>
<sequence length="58" mass="6385">MQLFLKMVDRLIIGLLSLSSSAWYLDVLPLLDTGISFSSFRSVGDDEVLSCTSSSRVD</sequence>
<protein>
    <submittedName>
        <fullName evidence="1">Uncharacterized protein</fullName>
    </submittedName>
</protein>
<proteinExistence type="predicted"/>
<dbReference type="AlphaFoldDB" id="A0A0A9E582"/>
<accession>A0A0A9E582</accession>
<evidence type="ECO:0000313" key="1">
    <source>
        <dbReference type="EMBL" id="JAD94173.1"/>
    </source>
</evidence>
<name>A0A0A9E582_ARUDO</name>
<dbReference type="EMBL" id="GBRH01203722">
    <property type="protein sequence ID" value="JAD94173.1"/>
    <property type="molecule type" value="Transcribed_RNA"/>
</dbReference>
<reference evidence="1" key="2">
    <citation type="journal article" date="2015" name="Data Brief">
        <title>Shoot transcriptome of the giant reed, Arundo donax.</title>
        <authorList>
            <person name="Barrero R.A."/>
            <person name="Guerrero F.D."/>
            <person name="Moolhuijzen P."/>
            <person name="Goolsby J.A."/>
            <person name="Tidwell J."/>
            <person name="Bellgard S.E."/>
            <person name="Bellgard M.I."/>
        </authorList>
    </citation>
    <scope>NUCLEOTIDE SEQUENCE</scope>
    <source>
        <tissue evidence="1">Shoot tissue taken approximately 20 cm above the soil surface</tissue>
    </source>
</reference>
<organism evidence="1">
    <name type="scientific">Arundo donax</name>
    <name type="common">Giant reed</name>
    <name type="synonym">Donax arundinaceus</name>
    <dbReference type="NCBI Taxonomy" id="35708"/>
    <lineage>
        <taxon>Eukaryota</taxon>
        <taxon>Viridiplantae</taxon>
        <taxon>Streptophyta</taxon>
        <taxon>Embryophyta</taxon>
        <taxon>Tracheophyta</taxon>
        <taxon>Spermatophyta</taxon>
        <taxon>Magnoliopsida</taxon>
        <taxon>Liliopsida</taxon>
        <taxon>Poales</taxon>
        <taxon>Poaceae</taxon>
        <taxon>PACMAD clade</taxon>
        <taxon>Arundinoideae</taxon>
        <taxon>Arundineae</taxon>
        <taxon>Arundo</taxon>
    </lineage>
</organism>